<dbReference type="Pfam" id="PF06580">
    <property type="entry name" value="His_kinase"/>
    <property type="match status" value="1"/>
</dbReference>
<comment type="caution">
    <text evidence="11">The sequence shown here is derived from an EMBL/GenBank/DDBJ whole genome shotgun (WGS) entry which is preliminary data.</text>
</comment>
<dbReference type="PROSITE" id="PS50109">
    <property type="entry name" value="HIS_KIN"/>
    <property type="match status" value="1"/>
</dbReference>
<dbReference type="Pfam" id="PF00672">
    <property type="entry name" value="HAMP"/>
    <property type="match status" value="1"/>
</dbReference>
<accession>A0A7V7QLA1</accession>
<dbReference type="PANTHER" id="PTHR34220">
    <property type="entry name" value="SENSOR HISTIDINE KINASE YPDA"/>
    <property type="match status" value="1"/>
</dbReference>
<keyword evidence="12" id="KW-1185">Reference proteome</keyword>
<dbReference type="PRINTS" id="PR00344">
    <property type="entry name" value="BCTRLSENSOR"/>
</dbReference>
<dbReference type="GO" id="GO:0016020">
    <property type="term" value="C:membrane"/>
    <property type="evidence" value="ECO:0007669"/>
    <property type="project" value="UniProtKB-SubCell"/>
</dbReference>
<dbReference type="InterPro" id="IPR004358">
    <property type="entry name" value="Sig_transdc_His_kin-like_C"/>
</dbReference>
<dbReference type="PROSITE" id="PS50885">
    <property type="entry name" value="HAMP"/>
    <property type="match status" value="1"/>
</dbReference>
<dbReference type="EMBL" id="WAGX01000005">
    <property type="protein sequence ID" value="KAB1438576.1"/>
    <property type="molecule type" value="Genomic_DNA"/>
</dbReference>
<proteinExistence type="predicted"/>
<evidence type="ECO:0000313" key="12">
    <source>
        <dbReference type="Proteomes" id="UP000461768"/>
    </source>
</evidence>
<dbReference type="InterPro" id="IPR003594">
    <property type="entry name" value="HATPase_dom"/>
</dbReference>
<keyword evidence="6 11" id="KW-0418">Kinase</keyword>
<dbReference type="SMART" id="SM00387">
    <property type="entry name" value="HATPase_c"/>
    <property type="match status" value="1"/>
</dbReference>
<evidence type="ECO:0000256" key="5">
    <source>
        <dbReference type="ARBA" id="ARBA00022679"/>
    </source>
</evidence>
<keyword evidence="8" id="KW-0472">Membrane</keyword>
<evidence type="ECO:0000259" key="9">
    <source>
        <dbReference type="PROSITE" id="PS50109"/>
    </source>
</evidence>
<feature type="domain" description="Histidine kinase" evidence="9">
    <location>
        <begin position="475"/>
        <end position="577"/>
    </location>
</feature>
<dbReference type="SUPFAM" id="SSF158472">
    <property type="entry name" value="HAMP domain-like"/>
    <property type="match status" value="1"/>
</dbReference>
<dbReference type="RefSeq" id="WP_151146244.1">
    <property type="nucleotide sequence ID" value="NZ_WAGX01000005.1"/>
</dbReference>
<evidence type="ECO:0000313" key="11">
    <source>
        <dbReference type="EMBL" id="KAB1438576.1"/>
    </source>
</evidence>
<keyword evidence="4" id="KW-0597">Phosphoprotein</keyword>
<evidence type="ECO:0000256" key="7">
    <source>
        <dbReference type="ARBA" id="ARBA00023012"/>
    </source>
</evidence>
<comment type="catalytic activity">
    <reaction evidence="1">
        <text>ATP + protein L-histidine = ADP + protein N-phospho-L-histidine.</text>
        <dbReference type="EC" id="2.7.13.3"/>
    </reaction>
</comment>
<evidence type="ECO:0000256" key="8">
    <source>
        <dbReference type="SAM" id="Phobius"/>
    </source>
</evidence>
<name>A0A7V7QLA1_9FIRM</name>
<reference evidence="11 12" key="1">
    <citation type="submission" date="2019-09" db="EMBL/GenBank/DDBJ databases">
        <authorList>
            <person name="Valk L.C."/>
        </authorList>
    </citation>
    <scope>NUCLEOTIDE SEQUENCE [LARGE SCALE GENOMIC DNA]</scope>
    <source>
        <strain evidence="11">GalUA</strain>
    </source>
</reference>
<dbReference type="InterPro" id="IPR036890">
    <property type="entry name" value="HATPase_C_sf"/>
</dbReference>
<dbReference type="CDD" id="cd06225">
    <property type="entry name" value="HAMP"/>
    <property type="match status" value="1"/>
</dbReference>
<feature type="transmembrane region" description="Helical" evidence="8">
    <location>
        <begin position="21"/>
        <end position="41"/>
    </location>
</feature>
<dbReference type="InterPro" id="IPR050640">
    <property type="entry name" value="Bact_2-comp_sensor_kinase"/>
</dbReference>
<dbReference type="OrthoDB" id="9809348at2"/>
<evidence type="ECO:0000256" key="6">
    <source>
        <dbReference type="ARBA" id="ARBA00022777"/>
    </source>
</evidence>
<sequence length="582" mass="67353">MVKKLKKKFGDLKLSDKMMTVYFLFGGAFCIISIVAFQLSLNIYDKKLYEKSLQELDFFTQEVNKGLDEIENLSYTLAMNTQVQENLANANETKYLSQEYYYQLYQIRSILLDEINIHPIVQNVMYVNGMDVSIQVGIDRGPLDEQTYREFLRVSGEQRGGYVLVAPSKEYPYLISGRDILERKNASLNYLGTFILTSDITGMIGKKKASLEFTNSTLYVYSDKGLIYSEGDQFLDDSKSTKEQGYEIIRYKGERYFKCFLKSSVNGWVYINYFPYSQIFGQTMLVRYLMLIAFVVTFLLMVIAMRKVSSVITRPIHNLSRSMQNVEGEDFKSAKEILSKEKRTDEVGLLSQEFLVMLERIDNLINENYKKQILIKDTKYKMLQAQINPHFLYNTLNALNWMIKAEQKQEASKMIMELGKLLRASFEKEPYVTVEDEIEAAKSYITIQQFRYQKRVDFRVEVMGILSGYKVPRMILQPLIENSIYHGVENSFVRCNIIIRAIEDKDFIILEVEDTGPGMTEDELEMVKNFKLKPKGHGIGLENIRERIKIAYPKSEIIIDSKLGEGTKVTIQIPKEAGGRDV</sequence>
<evidence type="ECO:0000256" key="3">
    <source>
        <dbReference type="ARBA" id="ARBA00012438"/>
    </source>
</evidence>
<protein>
    <recommendedName>
        <fullName evidence="3">histidine kinase</fullName>
        <ecNumber evidence="3">2.7.13.3</ecNumber>
    </recommendedName>
</protein>
<dbReference type="InterPro" id="IPR003660">
    <property type="entry name" value="HAMP_dom"/>
</dbReference>
<organism evidence="11 12">
    <name type="scientific">Candidatus Galacturonatibacter soehngenii</name>
    <dbReference type="NCBI Taxonomy" id="2307010"/>
    <lineage>
        <taxon>Bacteria</taxon>
        <taxon>Bacillati</taxon>
        <taxon>Bacillota</taxon>
        <taxon>Clostridia</taxon>
        <taxon>Lachnospirales</taxon>
        <taxon>Lachnospiraceae</taxon>
        <taxon>Candidatus Galacturonatibacter</taxon>
    </lineage>
</organism>
<dbReference type="EC" id="2.7.13.3" evidence="3"/>
<dbReference type="SUPFAM" id="SSF55874">
    <property type="entry name" value="ATPase domain of HSP90 chaperone/DNA topoisomerase II/histidine kinase"/>
    <property type="match status" value="1"/>
</dbReference>
<keyword evidence="8" id="KW-1133">Transmembrane helix</keyword>
<comment type="subcellular location">
    <subcellularLocation>
        <location evidence="2">Membrane</location>
    </subcellularLocation>
</comment>
<keyword evidence="8" id="KW-0812">Transmembrane</keyword>
<dbReference type="GO" id="GO:0000155">
    <property type="term" value="F:phosphorelay sensor kinase activity"/>
    <property type="evidence" value="ECO:0007669"/>
    <property type="project" value="InterPro"/>
</dbReference>
<dbReference type="AlphaFoldDB" id="A0A7V7QLA1"/>
<evidence type="ECO:0000259" key="10">
    <source>
        <dbReference type="PROSITE" id="PS50885"/>
    </source>
</evidence>
<dbReference type="InterPro" id="IPR005467">
    <property type="entry name" value="His_kinase_dom"/>
</dbReference>
<keyword evidence="7" id="KW-0902">Two-component regulatory system</keyword>
<evidence type="ECO:0000256" key="1">
    <source>
        <dbReference type="ARBA" id="ARBA00000085"/>
    </source>
</evidence>
<dbReference type="Gene3D" id="3.30.565.10">
    <property type="entry name" value="Histidine kinase-like ATPase, C-terminal domain"/>
    <property type="match status" value="1"/>
</dbReference>
<dbReference type="Gene3D" id="6.10.340.10">
    <property type="match status" value="1"/>
</dbReference>
<feature type="transmembrane region" description="Helical" evidence="8">
    <location>
        <begin position="285"/>
        <end position="304"/>
    </location>
</feature>
<reference evidence="11 12" key="2">
    <citation type="submission" date="2020-02" db="EMBL/GenBank/DDBJ databases">
        <title>Candidatus Galacturonibacter soehngenii shows hetero-acetogenic catabolism of galacturonic acid but lacks a canonical carbon monoxide dehydrogenase/acetyl-CoA synthase complex.</title>
        <authorList>
            <person name="Diender M."/>
            <person name="Stouten G.R."/>
            <person name="Petersen J.F."/>
            <person name="Nielsen P.H."/>
            <person name="Dueholm M.S."/>
            <person name="Pronk J.T."/>
            <person name="Van Loosdrecht M.C.M."/>
        </authorList>
    </citation>
    <scope>NUCLEOTIDE SEQUENCE [LARGE SCALE GENOMIC DNA]</scope>
    <source>
        <strain evidence="11">GalUA</strain>
    </source>
</reference>
<dbReference type="InterPro" id="IPR010559">
    <property type="entry name" value="Sig_transdc_His_kin_internal"/>
</dbReference>
<evidence type="ECO:0000256" key="2">
    <source>
        <dbReference type="ARBA" id="ARBA00004370"/>
    </source>
</evidence>
<evidence type="ECO:0000256" key="4">
    <source>
        <dbReference type="ARBA" id="ARBA00022553"/>
    </source>
</evidence>
<gene>
    <name evidence="11" type="ORF">F7O84_13680</name>
</gene>
<dbReference type="Pfam" id="PF02518">
    <property type="entry name" value="HATPase_c"/>
    <property type="match status" value="1"/>
</dbReference>
<feature type="domain" description="HAMP" evidence="10">
    <location>
        <begin position="310"/>
        <end position="366"/>
    </location>
</feature>
<dbReference type="SMART" id="SM00304">
    <property type="entry name" value="HAMP"/>
    <property type="match status" value="1"/>
</dbReference>
<dbReference type="PANTHER" id="PTHR34220:SF7">
    <property type="entry name" value="SENSOR HISTIDINE KINASE YPDA"/>
    <property type="match status" value="1"/>
</dbReference>
<dbReference type="Proteomes" id="UP000461768">
    <property type="component" value="Unassembled WGS sequence"/>
</dbReference>
<keyword evidence="5" id="KW-0808">Transferase</keyword>